<reference evidence="8 9" key="1">
    <citation type="journal article" date="2007" name="Nature">
        <title>Genome of the marsupial Monodelphis domestica reveals innovation in non-coding sequences.</title>
        <authorList>
            <person name="Mikkelsen T.S."/>
            <person name="Wakefield M.J."/>
            <person name="Aken B."/>
            <person name="Amemiya C.T."/>
            <person name="Chang J.L."/>
            <person name="Duke S."/>
            <person name="Garber M."/>
            <person name="Gentles A.J."/>
            <person name="Goodstadt L."/>
            <person name="Heger A."/>
            <person name="Jurka J."/>
            <person name="Kamal M."/>
            <person name="Mauceli E."/>
            <person name="Searle S.M."/>
            <person name="Sharpe T."/>
            <person name="Baker M.L."/>
            <person name="Batzer M.A."/>
            <person name="Benos P.V."/>
            <person name="Belov K."/>
            <person name="Clamp M."/>
            <person name="Cook A."/>
            <person name="Cuff J."/>
            <person name="Das R."/>
            <person name="Davidow L."/>
            <person name="Deakin J.E."/>
            <person name="Fazzari M.J."/>
            <person name="Glass J.L."/>
            <person name="Grabherr M."/>
            <person name="Greally J.M."/>
            <person name="Gu W."/>
            <person name="Hore T.A."/>
            <person name="Huttley G.A."/>
            <person name="Kleber M."/>
            <person name="Jirtle R.L."/>
            <person name="Koina E."/>
            <person name="Lee J.T."/>
            <person name="Mahony S."/>
            <person name="Marra M.A."/>
            <person name="Miller R.D."/>
            <person name="Nicholls R.D."/>
            <person name="Oda M."/>
            <person name="Papenfuss A.T."/>
            <person name="Parra Z.E."/>
            <person name="Pollock D.D."/>
            <person name="Ray D.A."/>
            <person name="Schein J.E."/>
            <person name="Speed T.P."/>
            <person name="Thompson K."/>
            <person name="VandeBerg J.L."/>
            <person name="Wade C.M."/>
            <person name="Walker J.A."/>
            <person name="Waters P.D."/>
            <person name="Webber C."/>
            <person name="Weidman J.R."/>
            <person name="Xie X."/>
            <person name="Zody M.C."/>
            <person name="Baldwin J."/>
            <person name="Abdouelleil A."/>
            <person name="Abdulkadir J."/>
            <person name="Abebe A."/>
            <person name="Abera B."/>
            <person name="Abreu J."/>
            <person name="Acer S.C."/>
            <person name="Aftuck L."/>
            <person name="Alexander A."/>
            <person name="An P."/>
            <person name="Anderson E."/>
            <person name="Anderson S."/>
            <person name="Arachi H."/>
            <person name="Azer M."/>
            <person name="Bachantsang P."/>
            <person name="Barry A."/>
            <person name="Bayul T."/>
            <person name="Berlin A."/>
            <person name="Bessette D."/>
            <person name="Bloom T."/>
            <person name="Bloom T."/>
            <person name="Boguslavskiy L."/>
            <person name="Bonnet C."/>
            <person name="Boukhgalter B."/>
            <person name="Bourzgui I."/>
            <person name="Brown A."/>
            <person name="Cahill P."/>
            <person name="Channer S."/>
            <person name="Cheshatsang Y."/>
            <person name="Chuda L."/>
            <person name="Citroen M."/>
            <person name="Collymore A."/>
            <person name="Cooke P."/>
            <person name="Costello M."/>
            <person name="D'Aco K."/>
            <person name="Daza R."/>
            <person name="De Haan G."/>
            <person name="DeGray S."/>
            <person name="DeMaso C."/>
            <person name="Dhargay N."/>
            <person name="Dooley K."/>
            <person name="Dooley E."/>
            <person name="Doricent M."/>
            <person name="Dorje P."/>
            <person name="Dorjee K."/>
            <person name="Dupes A."/>
            <person name="Elong R."/>
            <person name="Falk J."/>
            <person name="Farina A."/>
            <person name="Faro S."/>
            <person name="Ferguson D."/>
            <person name="Fisher S."/>
            <person name="Foley C.D."/>
            <person name="Franke A."/>
            <person name="Friedrich D."/>
            <person name="Gadbois L."/>
            <person name="Gearin G."/>
            <person name="Gearin C.R."/>
            <person name="Giannoukos G."/>
            <person name="Goode T."/>
            <person name="Graham J."/>
            <person name="Grandbois E."/>
            <person name="Grewal S."/>
            <person name="Gyaltsen K."/>
            <person name="Hafez N."/>
            <person name="Hagos B."/>
            <person name="Hall J."/>
            <person name="Henson C."/>
            <person name="Hollinger A."/>
            <person name="Honan T."/>
            <person name="Huard M.D."/>
            <person name="Hughes L."/>
            <person name="Hurhula B."/>
            <person name="Husby M.E."/>
            <person name="Kamat A."/>
            <person name="Kanga B."/>
            <person name="Kashin S."/>
            <person name="Khazanovich D."/>
            <person name="Kisner P."/>
            <person name="Lance K."/>
            <person name="Lara M."/>
            <person name="Lee W."/>
            <person name="Lennon N."/>
            <person name="Letendre F."/>
            <person name="LeVine R."/>
            <person name="Lipovsky A."/>
            <person name="Liu X."/>
            <person name="Liu J."/>
            <person name="Liu S."/>
            <person name="Lokyitsang T."/>
            <person name="Lokyitsang Y."/>
            <person name="Lubonja R."/>
            <person name="Lui A."/>
            <person name="MacDonald P."/>
            <person name="Magnisalis V."/>
            <person name="Maru K."/>
            <person name="Matthews C."/>
            <person name="McCusker W."/>
            <person name="McDonough S."/>
            <person name="Mehta T."/>
            <person name="Meldrim J."/>
            <person name="Meneus L."/>
            <person name="Mihai O."/>
            <person name="Mihalev A."/>
            <person name="Mihova T."/>
            <person name="Mittelman R."/>
            <person name="Mlenga V."/>
            <person name="Montmayeur A."/>
            <person name="Mulrain L."/>
            <person name="Navidi A."/>
            <person name="Naylor J."/>
            <person name="Negash T."/>
            <person name="Nguyen T."/>
            <person name="Nguyen N."/>
            <person name="Nicol R."/>
            <person name="Norbu C."/>
            <person name="Norbu N."/>
            <person name="Novod N."/>
            <person name="O'Neill B."/>
            <person name="Osman S."/>
            <person name="Markiewicz E."/>
            <person name="Oyono O.L."/>
            <person name="Patti C."/>
            <person name="Phunkhang P."/>
            <person name="Pierre F."/>
            <person name="Priest M."/>
            <person name="Raghuraman S."/>
            <person name="Rege F."/>
            <person name="Reyes R."/>
            <person name="Rise C."/>
            <person name="Rogov P."/>
            <person name="Ross K."/>
            <person name="Ryan E."/>
            <person name="Settipalli S."/>
            <person name="Shea T."/>
            <person name="Sherpa N."/>
            <person name="Shi L."/>
            <person name="Shih D."/>
            <person name="Sparrow T."/>
            <person name="Spaulding J."/>
            <person name="Stalker J."/>
            <person name="Stange-Thomann N."/>
            <person name="Stavropoulos S."/>
            <person name="Stone C."/>
            <person name="Strader C."/>
            <person name="Tesfaye S."/>
            <person name="Thomson T."/>
            <person name="Thoulutsang Y."/>
            <person name="Thoulutsang D."/>
            <person name="Topham K."/>
            <person name="Topping I."/>
            <person name="Tsamla T."/>
            <person name="Vassiliev H."/>
            <person name="Vo A."/>
            <person name="Wangchuk T."/>
            <person name="Wangdi T."/>
            <person name="Weiand M."/>
            <person name="Wilkinson J."/>
            <person name="Wilson A."/>
            <person name="Yadav S."/>
            <person name="Young G."/>
            <person name="Yu Q."/>
            <person name="Zembek L."/>
            <person name="Zhong D."/>
            <person name="Zimmer A."/>
            <person name="Zwirko Z."/>
            <person name="Jaffe D.B."/>
            <person name="Alvarez P."/>
            <person name="Brockman W."/>
            <person name="Butler J."/>
            <person name="Chin C."/>
            <person name="Gnerre S."/>
            <person name="MacCallum I."/>
            <person name="Graves J.A."/>
            <person name="Ponting C.P."/>
            <person name="Breen M."/>
            <person name="Samollow P.B."/>
            <person name="Lander E.S."/>
            <person name="Lindblad-Toh K."/>
        </authorList>
    </citation>
    <scope>NUCLEOTIDE SEQUENCE [LARGE SCALE GENOMIC DNA]</scope>
</reference>
<evidence type="ECO:0000259" key="7">
    <source>
        <dbReference type="Pfam" id="PF23727"/>
    </source>
</evidence>
<protein>
    <submittedName>
        <fullName evidence="8">Family with sequence similarity 234 member A</fullName>
    </submittedName>
</protein>
<sequence length="587" mass="66529">MSPANQEGPGTKLLQEYQRGQDGMQGVKLNNACMMDKELEAEIHPLKHDDKVPQSNLKNQTEKDGSFKKASRHSRFAQCRTMFFFFSLFTCLFVVFIISFIIPCPDRPVSQKTWKINYDKAVTYDFLVFKDINKDRVQDVLFLHKDDNSNNDFNISCIDEGFSSPCTFLAAVSGTNGSLIWDRPVAQDIAFIECVDSQEMDELLWCCFIVGKPGSLTAVDFYTGETLWNQSYTFGGNASVLYPFLNIPDVNDDEIQDLLFFTKSGRQIQIYLISGGTGDQVGSTHSLNLEGEVGYIMHVTKIGAYYVIFHSASSLYGYSLKELYEEITGKKSIFEEDPYLKKIINNVTHRMSPFHSSGAIRYLTNVPAKDILLVKSDACEMLDEQTLTTKWTFNTSDVVRKPVFGYYKPDALAVVLENGTDDQRKIWIVDVASGALLWSLSLSLVPRSLKTATMQTADRRSVFFFWGSSNLTGPNQMETVNFQQILYLFHPTLPDNLLEIANTTENIAAFNVLIFEESHHASYVLLTGPTNQDQPGQSEGICFFPLVCFLCWFFFFFGPSSLRNQLKKLKIQQNYFSHILQTDLSCT</sequence>
<dbReference type="GO" id="GO:0016020">
    <property type="term" value="C:membrane"/>
    <property type="evidence" value="ECO:0007669"/>
    <property type="project" value="UniProtKB-SubCell"/>
</dbReference>
<evidence type="ECO:0000313" key="8">
    <source>
        <dbReference type="Ensembl" id="ENSMODP00000056228.1"/>
    </source>
</evidence>
<dbReference type="Proteomes" id="UP000002280">
    <property type="component" value="Chromosome 6"/>
</dbReference>
<dbReference type="PANTHER" id="PTHR21419:SF7">
    <property type="entry name" value="PROTEIN FAM234A"/>
    <property type="match status" value="1"/>
</dbReference>
<evidence type="ECO:0000256" key="2">
    <source>
        <dbReference type="ARBA" id="ARBA00022692"/>
    </source>
</evidence>
<keyword evidence="3 6" id="KW-1133">Transmembrane helix</keyword>
<dbReference type="InParanoid" id="A0A5F8H8D0"/>
<dbReference type="AlphaFoldDB" id="A0A5F8H8D0"/>
<dbReference type="Pfam" id="PF23727">
    <property type="entry name" value="Beta-prop_FAM234A_B"/>
    <property type="match status" value="1"/>
</dbReference>
<dbReference type="InterPro" id="IPR045232">
    <property type="entry name" value="FAM234"/>
</dbReference>
<accession>A0A5F8H8D0</accession>
<dbReference type="InterPro" id="IPR055409">
    <property type="entry name" value="Beta-prop_FAM234A_B"/>
</dbReference>
<comment type="similarity">
    <text evidence="5">Belongs to the FAM234 family.</text>
</comment>
<evidence type="ECO:0000256" key="1">
    <source>
        <dbReference type="ARBA" id="ARBA00004167"/>
    </source>
</evidence>
<reference evidence="8" key="2">
    <citation type="submission" date="2025-08" db="UniProtKB">
        <authorList>
            <consortium name="Ensembl"/>
        </authorList>
    </citation>
    <scope>IDENTIFICATION</scope>
</reference>
<feature type="domain" description="FAM234A/B beta-propeller" evidence="7">
    <location>
        <begin position="114"/>
        <end position="537"/>
    </location>
</feature>
<dbReference type="PANTHER" id="PTHR21419">
    <property type="match status" value="1"/>
</dbReference>
<dbReference type="STRING" id="13616.ENSMODP00000056228"/>
<dbReference type="Bgee" id="ENSMODG00000016651">
    <property type="expression patterns" value="Expressed in spermatocyte and 18 other cell types or tissues"/>
</dbReference>
<evidence type="ECO:0000256" key="4">
    <source>
        <dbReference type="ARBA" id="ARBA00023136"/>
    </source>
</evidence>
<gene>
    <name evidence="8" type="primary">FAM234A</name>
</gene>
<comment type="subcellular location">
    <subcellularLocation>
        <location evidence="1">Membrane</location>
        <topology evidence="1">Single-pass membrane protein</topology>
    </subcellularLocation>
</comment>
<keyword evidence="9" id="KW-1185">Reference proteome</keyword>
<name>A0A5F8H8D0_MONDO</name>
<dbReference type="OMA" id="FMFWGLM"/>
<feature type="transmembrane region" description="Helical" evidence="6">
    <location>
        <begin position="543"/>
        <end position="562"/>
    </location>
</feature>
<reference evidence="8" key="3">
    <citation type="submission" date="2025-09" db="UniProtKB">
        <authorList>
            <consortium name="Ensembl"/>
        </authorList>
    </citation>
    <scope>IDENTIFICATION</scope>
</reference>
<dbReference type="InterPro" id="IPR011047">
    <property type="entry name" value="Quinoprotein_ADH-like_sf"/>
</dbReference>
<dbReference type="Ensembl" id="ENSMODT00000083166.1">
    <property type="protein sequence ID" value="ENSMODP00000056228.1"/>
    <property type="gene ID" value="ENSMODG00000016651.4"/>
</dbReference>
<evidence type="ECO:0000313" key="9">
    <source>
        <dbReference type="Proteomes" id="UP000002280"/>
    </source>
</evidence>
<feature type="transmembrane region" description="Helical" evidence="6">
    <location>
        <begin position="82"/>
        <end position="102"/>
    </location>
</feature>
<evidence type="ECO:0000256" key="3">
    <source>
        <dbReference type="ARBA" id="ARBA00022989"/>
    </source>
</evidence>
<dbReference type="SUPFAM" id="SSF50998">
    <property type="entry name" value="Quinoprotein alcohol dehydrogenase-like"/>
    <property type="match status" value="1"/>
</dbReference>
<dbReference type="FunCoup" id="A0A5F8H8D0">
    <property type="interactions" value="61"/>
</dbReference>
<keyword evidence="4 6" id="KW-0472">Membrane</keyword>
<evidence type="ECO:0000256" key="6">
    <source>
        <dbReference type="SAM" id="Phobius"/>
    </source>
</evidence>
<dbReference type="GeneTree" id="ENSGT00530000063694"/>
<proteinExistence type="inferred from homology"/>
<evidence type="ECO:0000256" key="5">
    <source>
        <dbReference type="ARBA" id="ARBA00025791"/>
    </source>
</evidence>
<keyword evidence="2 6" id="KW-0812">Transmembrane</keyword>
<organism evidence="8 9">
    <name type="scientific">Monodelphis domestica</name>
    <name type="common">Gray short-tailed opossum</name>
    <dbReference type="NCBI Taxonomy" id="13616"/>
    <lineage>
        <taxon>Eukaryota</taxon>
        <taxon>Metazoa</taxon>
        <taxon>Chordata</taxon>
        <taxon>Craniata</taxon>
        <taxon>Vertebrata</taxon>
        <taxon>Euteleostomi</taxon>
        <taxon>Mammalia</taxon>
        <taxon>Metatheria</taxon>
        <taxon>Didelphimorphia</taxon>
        <taxon>Didelphidae</taxon>
        <taxon>Monodelphis</taxon>
    </lineage>
</organism>